<dbReference type="Pfam" id="PF02538">
    <property type="entry name" value="Hydantoinase_B"/>
    <property type="match status" value="1"/>
</dbReference>
<evidence type="ECO:0000259" key="4">
    <source>
        <dbReference type="Pfam" id="PF02538"/>
    </source>
</evidence>
<evidence type="ECO:0000259" key="5">
    <source>
        <dbReference type="Pfam" id="PF05378"/>
    </source>
</evidence>
<dbReference type="InterPro" id="IPR045079">
    <property type="entry name" value="Oxoprolinase-like"/>
</dbReference>
<comment type="similarity">
    <text evidence="1">Belongs to the oxoprolinase family.</text>
</comment>
<dbReference type="InterPro" id="IPR008040">
    <property type="entry name" value="Hydant_A_N"/>
</dbReference>
<dbReference type="GO" id="GO:0005829">
    <property type="term" value="C:cytosol"/>
    <property type="evidence" value="ECO:0007669"/>
    <property type="project" value="TreeGrafter"/>
</dbReference>
<sequence>MFRFSIDRGGTFTDVYAEVPGGEARVHKLLSEDPANYPNAPREGIRRILEEVTGIPHPRGELVDASRIEWIRMGTTVATNGLLEREGSRFVLVTTKGFKDALEIGTQARPDIFDIAAAKLPVLYESVVEAVERVRVATCETVSSSSSSTNRVVVAKTGDEVEIVTELDVDKLRSDLEEKRGEGFEACAIAFAHSYAYPDHEVLAGSIARELGFTQVSVSSELLPMARLVPRGQTACVDAYLTPLVRAYLESFVKGFRGDVLPKVLFMQSDGGLVRASKFTGFRAILSGPAGGVVGYARTTAAALGVDPATTPVIGFDMGGTSTDVSRFAGTSLDHVLETETAGVKIQCPQLDVNTVAAGGGSRLFFRQGALAVGPESAKAHPGPVCYRKQDGKLALTDANLMLGRLLPNRFPKIFGPNEDEPLDVNASRRDIEKVAAEVDTFFGRPSGSTSPESLASGFVRVANEAMCRPIRELSEARGFNPRDHVLACFGGAGAQHVCALARTLGIRKAVVHAYAGILSAYGIGLADVVVDKLAPLGGSTRLDERRDYHADVEADARADLAAQGDFEQVRVERYLNLRYEGTDNALMVPEPPRTTKTYESAMADQFEREYGFELAGRKEVLVDDCRVRVVGATPDPRRAVLEPAARVVVEETCRVYFDETGWVEETPVFELSRLGAGAVVDGPAILAVGTSTCVVEPRCTATVTRHGDLVLDISSSHLRDEEEAPPEDRPPDPARLGVFSHRFMSIAEQMGRTLQRTATSVNIKERLDFSCALFSADGALVANAPHVPVHLGAMSETVKAQLAKTKMGPGDVLVANDPNAGGSHLPDITVITPVFFFSDDTSPAFFCASRGHHADVGGSTPGSMPADSTTLDEEGAVIDAFKLVKNGVFDEAGILALLASPASKPPPPDKPHLVLSGCRNAADVVSDLKAQVAANSKGATLLRDLCSEYGRPQVAAYMRHVRANAAACVRAALSEVAGGAKRCELRAEDRMDDGNPIALELAIDCPSPDTVSAVFDFSGTGPQVLGNWNAPRAITSAAVMYCLRLIVGRDIPLNSGCLDPVEIRIETPSMLSPAPTAAVCAGNVLTSMRVTDVVLKALGACAASQGCMNNLSFGEDESSSNSVLVAGAGGGKKNGFGYYETIAGGAGAGPSWHGTSAIQCHMTNTRITDVETLERRYPVLLDEFRIRRGSGGRGKFRGGDGVVRQLTFLRDGLVVSLLTERRALAPFGINGGGDALRGVNTLIARGGTNVSLGPKTKIIVRKGDKLRVETPGGGGYGALDDDEDRQQDREPTTTSSRHKDATVIRRTASTALGTDAIDF</sequence>
<feature type="compositionally biased region" description="Basic and acidic residues" evidence="2">
    <location>
        <begin position="1287"/>
        <end position="1301"/>
    </location>
</feature>
<evidence type="ECO:0008006" key="8">
    <source>
        <dbReference type="Google" id="ProtNLM"/>
    </source>
</evidence>
<evidence type="ECO:0000256" key="2">
    <source>
        <dbReference type="SAM" id="MobiDB-lite"/>
    </source>
</evidence>
<organism evidence="6 7">
    <name type="scientific">Chrysophaeum taylorii</name>
    <dbReference type="NCBI Taxonomy" id="2483200"/>
    <lineage>
        <taxon>Eukaryota</taxon>
        <taxon>Sar</taxon>
        <taxon>Stramenopiles</taxon>
        <taxon>Ochrophyta</taxon>
        <taxon>Pelagophyceae</taxon>
        <taxon>Pelagomonadales</taxon>
        <taxon>Pelagomonadaceae</taxon>
        <taxon>Chrysophaeum</taxon>
    </lineage>
</organism>
<protein>
    <recommendedName>
        <fullName evidence="8">5-oxoprolinase</fullName>
    </recommendedName>
</protein>
<gene>
    <name evidence="6" type="ORF">CTAYLR_009942</name>
</gene>
<evidence type="ECO:0000313" key="6">
    <source>
        <dbReference type="EMBL" id="KAJ8602878.1"/>
    </source>
</evidence>
<feature type="domain" description="Hydantoinase A/oxoprolinase" evidence="3">
    <location>
        <begin position="231"/>
        <end position="531"/>
    </location>
</feature>
<comment type="caution">
    <text evidence="6">The sequence shown here is derived from an EMBL/GenBank/DDBJ whole genome shotgun (WGS) entry which is preliminary data.</text>
</comment>
<accession>A0AAD7UFT0</accession>
<dbReference type="Pfam" id="PF01968">
    <property type="entry name" value="Hydantoinase_A"/>
    <property type="match status" value="1"/>
</dbReference>
<dbReference type="Pfam" id="PF05378">
    <property type="entry name" value="Hydant_A_N"/>
    <property type="match status" value="1"/>
</dbReference>
<evidence type="ECO:0000256" key="1">
    <source>
        <dbReference type="ARBA" id="ARBA00010403"/>
    </source>
</evidence>
<reference evidence="6" key="1">
    <citation type="submission" date="2023-01" db="EMBL/GenBank/DDBJ databases">
        <title>Metagenome sequencing of chrysophaentin producing Chrysophaeum taylorii.</title>
        <authorList>
            <person name="Davison J."/>
            <person name="Bewley C."/>
        </authorList>
    </citation>
    <scope>NUCLEOTIDE SEQUENCE</scope>
    <source>
        <strain evidence="6">NIES-1699</strain>
    </source>
</reference>
<evidence type="ECO:0000313" key="7">
    <source>
        <dbReference type="Proteomes" id="UP001230188"/>
    </source>
</evidence>
<feature type="domain" description="Hydantoinase/oxoprolinase N-terminal" evidence="5">
    <location>
        <begin position="3"/>
        <end position="211"/>
    </location>
</feature>
<dbReference type="InterPro" id="IPR003692">
    <property type="entry name" value="Hydantoinase_B"/>
</dbReference>
<dbReference type="GO" id="GO:0017168">
    <property type="term" value="F:5-oxoprolinase (ATP-hydrolyzing) activity"/>
    <property type="evidence" value="ECO:0007669"/>
    <property type="project" value="TreeGrafter"/>
</dbReference>
<keyword evidence="7" id="KW-1185">Reference proteome</keyword>
<evidence type="ECO:0000259" key="3">
    <source>
        <dbReference type="Pfam" id="PF01968"/>
    </source>
</evidence>
<dbReference type="PANTHER" id="PTHR11365:SF2">
    <property type="entry name" value="5-OXOPROLINASE"/>
    <property type="match status" value="1"/>
</dbReference>
<dbReference type="PANTHER" id="PTHR11365">
    <property type="entry name" value="5-OXOPROLINASE RELATED"/>
    <property type="match status" value="1"/>
</dbReference>
<dbReference type="Proteomes" id="UP001230188">
    <property type="component" value="Unassembled WGS sequence"/>
</dbReference>
<dbReference type="GO" id="GO:0006749">
    <property type="term" value="P:glutathione metabolic process"/>
    <property type="evidence" value="ECO:0007669"/>
    <property type="project" value="TreeGrafter"/>
</dbReference>
<dbReference type="EMBL" id="JAQMWT010000363">
    <property type="protein sequence ID" value="KAJ8602878.1"/>
    <property type="molecule type" value="Genomic_DNA"/>
</dbReference>
<name>A0AAD7UFT0_9STRA</name>
<feature type="region of interest" description="Disordered" evidence="2">
    <location>
        <begin position="1270"/>
        <end position="1301"/>
    </location>
</feature>
<feature type="domain" description="Hydantoinase B/oxoprolinase" evidence="4">
    <location>
        <begin position="733"/>
        <end position="1279"/>
    </location>
</feature>
<dbReference type="InterPro" id="IPR002821">
    <property type="entry name" value="Hydantoinase_A"/>
</dbReference>
<proteinExistence type="inferred from homology"/>